<dbReference type="PROSITE" id="PS51257">
    <property type="entry name" value="PROKAR_LIPOPROTEIN"/>
    <property type="match status" value="1"/>
</dbReference>
<sequence length="158" mass="16953">MRRLTAALAALCLTATQAAALSCMRPDPVDAFARANAATEVYVIVLGQFSGGPGPRPEDPSNTRPEDRVYDMTFTGHTLNRDGPAEPVNRTVRVVEHCVSAWCASVPTGRQVMTFLRVDAGADPLLEVGPCYPDFFTDPTTEQIDAIKDCFAMGCTAS</sequence>
<organism evidence="2 3">
    <name type="scientific">Psychromarinibacter sediminicola</name>
    <dbReference type="NCBI Taxonomy" id="3033385"/>
    <lineage>
        <taxon>Bacteria</taxon>
        <taxon>Pseudomonadati</taxon>
        <taxon>Pseudomonadota</taxon>
        <taxon>Alphaproteobacteria</taxon>
        <taxon>Rhodobacterales</taxon>
        <taxon>Paracoccaceae</taxon>
        <taxon>Psychromarinibacter</taxon>
    </lineage>
</organism>
<accession>A0AAE3NN85</accession>
<name>A0AAE3NN85_9RHOB</name>
<comment type="caution">
    <text evidence="2">The sequence shown here is derived from an EMBL/GenBank/DDBJ whole genome shotgun (WGS) entry which is preliminary data.</text>
</comment>
<keyword evidence="1" id="KW-0732">Signal</keyword>
<feature type="chain" id="PRO_5042282195" evidence="1">
    <location>
        <begin position="21"/>
        <end position="158"/>
    </location>
</feature>
<evidence type="ECO:0000313" key="3">
    <source>
        <dbReference type="Proteomes" id="UP001220964"/>
    </source>
</evidence>
<protein>
    <submittedName>
        <fullName evidence="2">Uncharacterized protein</fullName>
    </submittedName>
</protein>
<proteinExistence type="predicted"/>
<dbReference type="Proteomes" id="UP001220964">
    <property type="component" value="Unassembled WGS sequence"/>
</dbReference>
<dbReference type="AlphaFoldDB" id="A0AAE3NN85"/>
<dbReference type="EMBL" id="JARGYC010000022">
    <property type="protein sequence ID" value="MDF0601083.1"/>
    <property type="molecule type" value="Genomic_DNA"/>
</dbReference>
<evidence type="ECO:0000256" key="1">
    <source>
        <dbReference type="SAM" id="SignalP"/>
    </source>
</evidence>
<keyword evidence="3" id="KW-1185">Reference proteome</keyword>
<evidence type="ECO:0000313" key="2">
    <source>
        <dbReference type="EMBL" id="MDF0601083.1"/>
    </source>
</evidence>
<dbReference type="RefSeq" id="WP_275567225.1">
    <property type="nucleotide sequence ID" value="NZ_JARGYC010000022.1"/>
</dbReference>
<gene>
    <name evidence="2" type="ORF">P1J78_10105</name>
</gene>
<reference evidence="2" key="1">
    <citation type="submission" date="2023-03" db="EMBL/GenBank/DDBJ databases">
        <title>Multiphase analysis and comparison of six strains from genera Psychromarinibacter, Lutimaribacter, and Maritimibacter, including a novel species: Psychromarinibacter sediminicola sp. nov.</title>
        <authorList>
            <person name="Wang Y.-H."/>
            <person name="Ye M.-Q."/>
            <person name="Du Z.-J."/>
        </authorList>
    </citation>
    <scope>NUCLEOTIDE SEQUENCE</scope>
    <source>
        <strain evidence="2">C21-152</strain>
    </source>
</reference>
<feature type="signal peptide" evidence="1">
    <location>
        <begin position="1"/>
        <end position="20"/>
    </location>
</feature>